<dbReference type="Pfam" id="PF13561">
    <property type="entry name" value="adh_short_C2"/>
    <property type="match status" value="1"/>
</dbReference>
<name>A0A2X2VTK1_CHRJE</name>
<dbReference type="SUPFAM" id="SSF51735">
    <property type="entry name" value="NAD(P)-binding Rossmann-fold domains"/>
    <property type="match status" value="1"/>
</dbReference>
<sequence>MKNLTGKVAMITGSGRGIGAHIAKRLALEGAYVILHDLEIHLLEETANEIRAAGGIVQQLIQSDLSDHDAGDTITQRLNVEKIDILVNNAGIAPVRSFQEVDQSMFNAMVDINMRAVFFISQKLLPYMNDGGRIINISSSLKKTYAPGFITYVSIKGFIEAFTKYLAGEIGGRGITVNAISPGAINTGLNPWFETEEGIKVLLNDQALKKLGQPSYISDAVAFLASEQASWISGAIIDVDGGFKLAP</sequence>
<dbReference type="OrthoDB" id="9803333at2"/>
<proteinExistence type="inferred from homology"/>
<dbReference type="STRING" id="445960.SAMN05421542_1013"/>
<dbReference type="FunFam" id="3.40.50.720:FF:000084">
    <property type="entry name" value="Short-chain dehydrogenase reductase"/>
    <property type="match status" value="1"/>
</dbReference>
<evidence type="ECO:0000313" key="5">
    <source>
        <dbReference type="Proteomes" id="UP000251670"/>
    </source>
</evidence>
<dbReference type="EC" id="1.1.1.107" evidence="3"/>
<accession>A0A2X2VTK1</accession>
<dbReference type="RefSeq" id="WP_089734117.1">
    <property type="nucleotide sequence ID" value="NZ_FNEG01000001.1"/>
</dbReference>
<dbReference type="InterPro" id="IPR002347">
    <property type="entry name" value="SDR_fam"/>
</dbReference>
<dbReference type="AlphaFoldDB" id="A0A2X2VTK1"/>
<comment type="similarity">
    <text evidence="1">Belongs to the short-chain dehydrogenases/reductases (SDR) family.</text>
</comment>
<evidence type="ECO:0000313" key="2">
    <source>
        <dbReference type="EMBL" id="SDI37531.1"/>
    </source>
</evidence>
<dbReference type="EMBL" id="UAWB01000002">
    <property type="protein sequence ID" value="SQB26875.1"/>
    <property type="molecule type" value="Genomic_DNA"/>
</dbReference>
<protein>
    <submittedName>
        <fullName evidence="2">NAD(P)-dependent dehydrogenase, short-chain alcohol dehydrogenase family</fullName>
    </submittedName>
    <submittedName>
        <fullName evidence="3">Pyridoxal 4-dehydrogenase</fullName>
        <ecNumber evidence="3">1.1.1.107</ecNumber>
    </submittedName>
</protein>
<dbReference type="EMBL" id="FNEG01000001">
    <property type="protein sequence ID" value="SDI37531.1"/>
    <property type="molecule type" value="Genomic_DNA"/>
</dbReference>
<dbReference type="PRINTS" id="PR00081">
    <property type="entry name" value="GDHRDH"/>
</dbReference>
<dbReference type="InterPro" id="IPR036291">
    <property type="entry name" value="NAD(P)-bd_dom_sf"/>
</dbReference>
<dbReference type="Proteomes" id="UP000251670">
    <property type="component" value="Unassembled WGS sequence"/>
</dbReference>
<evidence type="ECO:0000256" key="1">
    <source>
        <dbReference type="ARBA" id="ARBA00006484"/>
    </source>
</evidence>
<keyword evidence="3" id="KW-0560">Oxidoreductase</keyword>
<dbReference type="Proteomes" id="UP000199426">
    <property type="component" value="Unassembled WGS sequence"/>
</dbReference>
<dbReference type="PANTHER" id="PTHR42879:SF2">
    <property type="entry name" value="3-OXOACYL-[ACYL-CARRIER-PROTEIN] REDUCTASE FABG"/>
    <property type="match status" value="1"/>
</dbReference>
<dbReference type="PRINTS" id="PR00080">
    <property type="entry name" value="SDRFAMILY"/>
</dbReference>
<dbReference type="PANTHER" id="PTHR42879">
    <property type="entry name" value="3-OXOACYL-(ACYL-CARRIER-PROTEIN) REDUCTASE"/>
    <property type="match status" value="1"/>
</dbReference>
<evidence type="ECO:0000313" key="4">
    <source>
        <dbReference type="Proteomes" id="UP000199426"/>
    </source>
</evidence>
<reference evidence="3 5" key="2">
    <citation type="submission" date="2018-06" db="EMBL/GenBank/DDBJ databases">
        <authorList>
            <consortium name="Pathogen Informatics"/>
            <person name="Doyle S."/>
        </authorList>
    </citation>
    <scope>NUCLEOTIDE SEQUENCE [LARGE SCALE GENOMIC DNA]</scope>
    <source>
        <strain evidence="3 5">NCTC13492</strain>
    </source>
</reference>
<keyword evidence="4" id="KW-1185">Reference proteome</keyword>
<evidence type="ECO:0000313" key="3">
    <source>
        <dbReference type="EMBL" id="SQB26875.1"/>
    </source>
</evidence>
<organism evidence="3 5">
    <name type="scientific">Chryseobacterium jejuense</name>
    <dbReference type="NCBI Taxonomy" id="445960"/>
    <lineage>
        <taxon>Bacteria</taxon>
        <taxon>Pseudomonadati</taxon>
        <taxon>Bacteroidota</taxon>
        <taxon>Flavobacteriia</taxon>
        <taxon>Flavobacteriales</taxon>
        <taxon>Weeksellaceae</taxon>
        <taxon>Chryseobacterium group</taxon>
        <taxon>Chryseobacterium</taxon>
    </lineage>
</organism>
<reference evidence="2 4" key="1">
    <citation type="submission" date="2016-10" db="EMBL/GenBank/DDBJ databases">
        <authorList>
            <person name="Varghese N."/>
            <person name="Submissions S."/>
        </authorList>
    </citation>
    <scope>NUCLEOTIDE SEQUENCE [LARGE SCALE GENOMIC DNA]</scope>
    <source>
        <strain evidence="2 4">DSM 19299</strain>
    </source>
</reference>
<gene>
    <name evidence="3" type="primary">pldh-t</name>
    <name evidence="3" type="ORF">NCTC13492_00553</name>
    <name evidence="2" type="ORF">SAMN05421542_1013</name>
</gene>
<dbReference type="GO" id="GO:0050235">
    <property type="term" value="F:pyridoxal 4-dehydrogenase activity"/>
    <property type="evidence" value="ECO:0007669"/>
    <property type="project" value="UniProtKB-EC"/>
</dbReference>
<dbReference type="Gene3D" id="3.40.50.720">
    <property type="entry name" value="NAD(P)-binding Rossmann-like Domain"/>
    <property type="match status" value="1"/>
</dbReference>
<dbReference type="InterPro" id="IPR050259">
    <property type="entry name" value="SDR"/>
</dbReference>